<gene>
    <name evidence="1" type="ORF">HPNQ4053_1244</name>
    <name evidence="2" type="ORF">HPNQ4053_1632</name>
</gene>
<evidence type="ECO:0000313" key="2">
    <source>
        <dbReference type="EMBL" id="EJB32993.1"/>
    </source>
</evidence>
<comment type="caution">
    <text evidence="2">The sequence shown here is derived from an EMBL/GenBank/DDBJ whole genome shotgun (WGS) entry which is preliminary data.</text>
</comment>
<dbReference type="EMBL" id="AKNV01000006">
    <property type="protein sequence ID" value="EJB32993.1"/>
    <property type="molecule type" value="Genomic_DNA"/>
</dbReference>
<organism evidence="2 3">
    <name type="scientific">Helicobacter pylori NQ4053</name>
    <dbReference type="NCBI Taxonomy" id="992027"/>
    <lineage>
        <taxon>Bacteria</taxon>
        <taxon>Pseudomonadati</taxon>
        <taxon>Campylobacterota</taxon>
        <taxon>Epsilonproteobacteria</taxon>
        <taxon>Campylobacterales</taxon>
        <taxon>Helicobacteraceae</taxon>
        <taxon>Helicobacter</taxon>
    </lineage>
</organism>
<name>I9Z9V9_HELPX</name>
<evidence type="ECO:0000313" key="1">
    <source>
        <dbReference type="EMBL" id="EJB32614.1"/>
    </source>
</evidence>
<evidence type="ECO:0000313" key="3">
    <source>
        <dbReference type="Proteomes" id="UP000004260"/>
    </source>
</evidence>
<dbReference type="AlphaFoldDB" id="I9Z9V9"/>
<dbReference type="EMBL" id="AKNV01000006">
    <property type="protein sequence ID" value="EJB32614.1"/>
    <property type="molecule type" value="Genomic_DNA"/>
</dbReference>
<protein>
    <submittedName>
        <fullName evidence="2">Uncharacterized protein</fullName>
    </submittedName>
</protein>
<reference evidence="2 3" key="1">
    <citation type="journal article" date="2013" name="Pathog. Dis.">
        <title>Genome sequences of 65 Helicobacter pylori strains isolated from asymptomatic individuals and patients with gastric cancer, peptic ulcer disease, or gastritis.</title>
        <authorList>
            <person name="Blanchard T.G."/>
            <person name="Czinn S.J."/>
            <person name="Correa P."/>
            <person name="Nakazawa T."/>
            <person name="Keelan M."/>
            <person name="Morningstar L."/>
            <person name="Santana-Cruz I."/>
            <person name="Maroo A."/>
            <person name="McCracken C."/>
            <person name="Shefchek K."/>
            <person name="Daugherty S."/>
            <person name="Song Y."/>
            <person name="Fraser C.M."/>
            <person name="Fricke W.F."/>
        </authorList>
    </citation>
    <scope>NUCLEOTIDE SEQUENCE [LARGE SCALE GENOMIC DNA]</scope>
    <source>
        <strain evidence="2 3">NQ4053</strain>
    </source>
</reference>
<dbReference type="Proteomes" id="UP000004260">
    <property type="component" value="Unassembled WGS sequence"/>
</dbReference>
<sequence length="45" mass="5422">MKLIGTGWIRISYKRMKVIKTLTLSNKLSLNHLEYPFKKNFYQFA</sequence>
<proteinExistence type="predicted"/>
<accession>I9Z9V9</accession>